<accession>A0ABX5XHV0</accession>
<name>A0ABX5XHV0_9BACT</name>
<evidence type="ECO:0000256" key="1">
    <source>
        <dbReference type="SAM" id="MobiDB-lite"/>
    </source>
</evidence>
<proteinExistence type="predicted"/>
<reference evidence="2 3" key="1">
    <citation type="submission" date="2019-02" db="EMBL/GenBank/DDBJ databases">
        <title>Deep-cultivation of Planctomycetes and their phenomic and genomic characterization uncovers novel biology.</title>
        <authorList>
            <person name="Wiegand S."/>
            <person name="Jogler M."/>
            <person name="Boedeker C."/>
            <person name="Pinto D."/>
            <person name="Vollmers J."/>
            <person name="Rivas-Marin E."/>
            <person name="Kohn T."/>
            <person name="Peeters S.H."/>
            <person name="Heuer A."/>
            <person name="Rast P."/>
            <person name="Oberbeckmann S."/>
            <person name="Bunk B."/>
            <person name="Jeske O."/>
            <person name="Meyerdierks A."/>
            <person name="Storesund J.E."/>
            <person name="Kallscheuer N."/>
            <person name="Luecker S."/>
            <person name="Lage O.M."/>
            <person name="Pohl T."/>
            <person name="Merkel B.J."/>
            <person name="Hornburger P."/>
            <person name="Mueller R.-W."/>
            <person name="Bruemmer F."/>
            <person name="Labrenz M."/>
            <person name="Spormann A.M."/>
            <person name="Op den Camp H."/>
            <person name="Overmann J."/>
            <person name="Amann R."/>
            <person name="Jetten M.S.M."/>
            <person name="Mascher T."/>
            <person name="Medema M.H."/>
            <person name="Devos D.P."/>
            <person name="Kaster A.-K."/>
            <person name="Ovreas L."/>
            <person name="Rohde M."/>
            <person name="Galperin M.Y."/>
            <person name="Jogler C."/>
        </authorList>
    </citation>
    <scope>NUCLEOTIDE SEQUENCE [LARGE SCALE GENOMIC DNA]</scope>
    <source>
        <strain evidence="2 3">TBK1r</strain>
    </source>
</reference>
<keyword evidence="3" id="KW-1185">Reference proteome</keyword>
<protein>
    <submittedName>
        <fullName evidence="2">Uncharacterized protein</fullName>
    </submittedName>
</protein>
<evidence type="ECO:0000313" key="3">
    <source>
        <dbReference type="Proteomes" id="UP000318081"/>
    </source>
</evidence>
<sequence length="75" mass="8367">MDEHCPKVGDGQRSQTGDPKVWSGTGPTAEESAAQRNHARIGHPKQCTTDREQDRRQKRRLSAAKKEVGEKWQAG</sequence>
<gene>
    <name evidence="2" type="ORF">TBK1r_02470</name>
</gene>
<evidence type="ECO:0000313" key="2">
    <source>
        <dbReference type="EMBL" id="QDV81332.1"/>
    </source>
</evidence>
<dbReference type="EMBL" id="CP036432">
    <property type="protein sequence ID" value="QDV81332.1"/>
    <property type="molecule type" value="Genomic_DNA"/>
</dbReference>
<feature type="compositionally biased region" description="Basic and acidic residues" evidence="1">
    <location>
        <begin position="64"/>
        <end position="75"/>
    </location>
</feature>
<dbReference type="Proteomes" id="UP000318081">
    <property type="component" value="Chromosome"/>
</dbReference>
<feature type="region of interest" description="Disordered" evidence="1">
    <location>
        <begin position="1"/>
        <end position="75"/>
    </location>
</feature>
<organism evidence="2 3">
    <name type="scientific">Stieleria magnilauensis</name>
    <dbReference type="NCBI Taxonomy" id="2527963"/>
    <lineage>
        <taxon>Bacteria</taxon>
        <taxon>Pseudomonadati</taxon>
        <taxon>Planctomycetota</taxon>
        <taxon>Planctomycetia</taxon>
        <taxon>Pirellulales</taxon>
        <taxon>Pirellulaceae</taxon>
        <taxon>Stieleria</taxon>
    </lineage>
</organism>